<accession>A0A0A2MQ36</accession>
<dbReference type="GO" id="GO:0008757">
    <property type="term" value="F:S-adenosylmethionine-dependent methyltransferase activity"/>
    <property type="evidence" value="ECO:0007669"/>
    <property type="project" value="InterPro"/>
</dbReference>
<dbReference type="EMBL" id="JRLY01000004">
    <property type="protein sequence ID" value="KGO93578.1"/>
    <property type="molecule type" value="Genomic_DNA"/>
</dbReference>
<evidence type="ECO:0000259" key="1">
    <source>
        <dbReference type="Pfam" id="PF08241"/>
    </source>
</evidence>
<dbReference type="STRING" id="1121898.GCA_000422725_00386"/>
<proteinExistence type="predicted"/>
<dbReference type="Proteomes" id="UP000030111">
    <property type="component" value="Unassembled WGS sequence"/>
</dbReference>
<gene>
    <name evidence="2" type="ORF">Q766_06310</name>
</gene>
<dbReference type="PANTHER" id="PTHR43861">
    <property type="entry name" value="TRANS-ACONITATE 2-METHYLTRANSFERASE-RELATED"/>
    <property type="match status" value="1"/>
</dbReference>
<sequence>MKLTDTQLQQLAAQLRCPDGDGGLKVAEMMTATNANIINKTIDSLQLTTGDTILEIGPGNASHLKDILALADSLTYTGIDISEAMITEAQNINKQFTNASFTLTDGNSIPFGESQFSKILTANTIYFWEHPQEYANEIARVLQPGGLASIAFIPKSTMQHIPFAKFGFTLYDIETVEKLLQNAKLRVNISLSDSEFVISNSGEQIKREFAIITAQK</sequence>
<dbReference type="SUPFAM" id="SSF53335">
    <property type="entry name" value="S-adenosyl-L-methionine-dependent methyltransferases"/>
    <property type="match status" value="1"/>
</dbReference>
<organism evidence="2 3">
    <name type="scientific">Flavobacterium subsaxonicum WB 4.1-42 = DSM 21790</name>
    <dbReference type="NCBI Taxonomy" id="1121898"/>
    <lineage>
        <taxon>Bacteria</taxon>
        <taxon>Pseudomonadati</taxon>
        <taxon>Bacteroidota</taxon>
        <taxon>Flavobacteriia</taxon>
        <taxon>Flavobacteriales</taxon>
        <taxon>Flavobacteriaceae</taxon>
        <taxon>Flavobacterium</taxon>
    </lineage>
</organism>
<keyword evidence="3" id="KW-1185">Reference proteome</keyword>
<dbReference type="eggNOG" id="COG2226">
    <property type="taxonomic scope" value="Bacteria"/>
</dbReference>
<dbReference type="InterPro" id="IPR013216">
    <property type="entry name" value="Methyltransf_11"/>
</dbReference>
<dbReference type="Pfam" id="PF08241">
    <property type="entry name" value="Methyltransf_11"/>
    <property type="match status" value="1"/>
</dbReference>
<dbReference type="AlphaFoldDB" id="A0A0A2MQ36"/>
<comment type="caution">
    <text evidence="2">The sequence shown here is derived from an EMBL/GenBank/DDBJ whole genome shotgun (WGS) entry which is preliminary data.</text>
</comment>
<feature type="domain" description="Methyltransferase type 11" evidence="1">
    <location>
        <begin position="54"/>
        <end position="148"/>
    </location>
</feature>
<dbReference type="InterPro" id="IPR029063">
    <property type="entry name" value="SAM-dependent_MTases_sf"/>
</dbReference>
<protein>
    <recommendedName>
        <fullName evidence="1">Methyltransferase type 11 domain-containing protein</fullName>
    </recommendedName>
</protein>
<dbReference type="PANTHER" id="PTHR43861:SF1">
    <property type="entry name" value="TRANS-ACONITATE 2-METHYLTRANSFERASE"/>
    <property type="match status" value="1"/>
</dbReference>
<evidence type="ECO:0000313" key="2">
    <source>
        <dbReference type="EMBL" id="KGO93578.1"/>
    </source>
</evidence>
<dbReference type="Gene3D" id="3.40.50.150">
    <property type="entry name" value="Vaccinia Virus protein VP39"/>
    <property type="match status" value="1"/>
</dbReference>
<dbReference type="RefSeq" id="WP_026991844.1">
    <property type="nucleotide sequence ID" value="NZ_JRLY01000004.1"/>
</dbReference>
<reference evidence="2 3" key="1">
    <citation type="submission" date="2013-09" db="EMBL/GenBank/DDBJ databases">
        <authorList>
            <person name="Zeng Z."/>
            <person name="Chen C."/>
        </authorList>
    </citation>
    <scope>NUCLEOTIDE SEQUENCE [LARGE SCALE GENOMIC DNA]</scope>
    <source>
        <strain evidence="2 3">WB 4.1-42</strain>
    </source>
</reference>
<dbReference type="CDD" id="cd02440">
    <property type="entry name" value="AdoMet_MTases"/>
    <property type="match status" value="1"/>
</dbReference>
<evidence type="ECO:0000313" key="3">
    <source>
        <dbReference type="Proteomes" id="UP000030111"/>
    </source>
</evidence>
<name>A0A0A2MQ36_9FLAO</name>